<evidence type="ECO:0000313" key="3">
    <source>
        <dbReference type="Proteomes" id="UP000799779"/>
    </source>
</evidence>
<dbReference type="PANTHER" id="PTHR33840">
    <property type="match status" value="1"/>
</dbReference>
<dbReference type="OrthoDB" id="3162439at2759"/>
<dbReference type="PANTHER" id="PTHR33840:SF2">
    <property type="entry name" value="TLE1 PHOSPHOLIPASE DOMAIN-CONTAINING PROTEIN"/>
    <property type="match status" value="1"/>
</dbReference>
<reference evidence="2" key="1">
    <citation type="journal article" date="2020" name="Stud. Mycol.">
        <title>101 Dothideomycetes genomes: a test case for predicting lifestyles and emergence of pathogens.</title>
        <authorList>
            <person name="Haridas S."/>
            <person name="Albert R."/>
            <person name="Binder M."/>
            <person name="Bloem J."/>
            <person name="Labutti K."/>
            <person name="Salamov A."/>
            <person name="Andreopoulos B."/>
            <person name="Baker S."/>
            <person name="Barry K."/>
            <person name="Bills G."/>
            <person name="Bluhm B."/>
            <person name="Cannon C."/>
            <person name="Castanera R."/>
            <person name="Culley D."/>
            <person name="Daum C."/>
            <person name="Ezra D."/>
            <person name="Gonzalez J."/>
            <person name="Henrissat B."/>
            <person name="Kuo A."/>
            <person name="Liang C."/>
            <person name="Lipzen A."/>
            <person name="Lutzoni F."/>
            <person name="Magnuson J."/>
            <person name="Mondo S."/>
            <person name="Nolan M."/>
            <person name="Ohm R."/>
            <person name="Pangilinan J."/>
            <person name="Park H.-J."/>
            <person name="Ramirez L."/>
            <person name="Alfaro M."/>
            <person name="Sun H."/>
            <person name="Tritt A."/>
            <person name="Yoshinaga Y."/>
            <person name="Zwiers L.-H."/>
            <person name="Turgeon B."/>
            <person name="Goodwin S."/>
            <person name="Spatafora J."/>
            <person name="Crous P."/>
            <person name="Grigoriev I."/>
        </authorList>
    </citation>
    <scope>NUCLEOTIDE SEQUENCE</scope>
    <source>
        <strain evidence="2">CBS 123094</strain>
    </source>
</reference>
<dbReference type="AlphaFoldDB" id="A0A6A5W0F6"/>
<keyword evidence="3" id="KW-1185">Reference proteome</keyword>
<protein>
    <recommendedName>
        <fullName evidence="1">T6SS Phospholipase effector Tle1-like catalytic domain-containing protein</fullName>
    </recommendedName>
</protein>
<name>A0A6A5W0F6_9PLEO</name>
<feature type="domain" description="T6SS Phospholipase effector Tle1-like catalytic" evidence="1">
    <location>
        <begin position="16"/>
        <end position="304"/>
    </location>
</feature>
<dbReference type="Proteomes" id="UP000799779">
    <property type="component" value="Unassembled WGS sequence"/>
</dbReference>
<organism evidence="2 3">
    <name type="scientific">Amniculicola lignicola CBS 123094</name>
    <dbReference type="NCBI Taxonomy" id="1392246"/>
    <lineage>
        <taxon>Eukaryota</taxon>
        <taxon>Fungi</taxon>
        <taxon>Dikarya</taxon>
        <taxon>Ascomycota</taxon>
        <taxon>Pezizomycotina</taxon>
        <taxon>Dothideomycetes</taxon>
        <taxon>Pleosporomycetidae</taxon>
        <taxon>Pleosporales</taxon>
        <taxon>Amniculicolaceae</taxon>
        <taxon>Amniculicola</taxon>
    </lineage>
</organism>
<proteinExistence type="predicted"/>
<accession>A0A6A5W0F6</accession>
<gene>
    <name evidence="2" type="ORF">P154DRAFT_501527</name>
</gene>
<dbReference type="EMBL" id="ML977654">
    <property type="protein sequence ID" value="KAF1994657.1"/>
    <property type="molecule type" value="Genomic_DNA"/>
</dbReference>
<dbReference type="InterPro" id="IPR018712">
    <property type="entry name" value="Tle1-like_cat"/>
</dbReference>
<sequence>MAGPTKETEPSPATPKRLVLCFDGTGNKFLGNESDTNIVKLYQLLDRSSPDQYHYYQPGIGTYTENSSSNASSGGGMWSRIKGTVYSAIDEGLAISFVDHVVAGYRFLMRYYSEGDQIYIFGFSRGAYTARFLAEMVFKIGLLSRGNEEMVQFAWNTFSDYQRSKGNHPPSKADDDRIHFMRKFRQTFCHIDRTGEAVRVYFLGVFDCVNSVGTFEIPLHQKSYNVIASPPADYVRHAISIHERRLKFKPALFHIDEEAEKKYNCNVKEVWFAGNHADVGGGWNLAPNQKQLLSDIPLQWMLDELDTLPEPNRLAWKNPKILSSVQEPSPQSGWFWQLFSSVPPSPREARIKTSRPHDMLAFGEGASTVGTIGWWVLEILPFFTRLELEDGKWVPRHFPPNLGAKRDIPLDAIIHHSVKAMSRAGIISEDQIPVLGGTEMRQQFRIEPLVSAWVGIRKARLEKGKDKELEPAKCWDDSSKVAAQTWALL</sequence>
<evidence type="ECO:0000313" key="2">
    <source>
        <dbReference type="EMBL" id="KAF1994657.1"/>
    </source>
</evidence>
<dbReference type="Pfam" id="PF09994">
    <property type="entry name" value="T6SS_Tle1-like_cat"/>
    <property type="match status" value="1"/>
</dbReference>
<evidence type="ECO:0000259" key="1">
    <source>
        <dbReference type="Pfam" id="PF09994"/>
    </source>
</evidence>